<reference evidence="2" key="1">
    <citation type="journal article" date="2022" name="Mol. Ecol. Resour.">
        <title>The genomes of chicory, endive, great burdock and yacon provide insights into Asteraceae palaeo-polyploidization history and plant inulin production.</title>
        <authorList>
            <person name="Fan W."/>
            <person name="Wang S."/>
            <person name="Wang H."/>
            <person name="Wang A."/>
            <person name="Jiang F."/>
            <person name="Liu H."/>
            <person name="Zhao H."/>
            <person name="Xu D."/>
            <person name="Zhang Y."/>
        </authorList>
    </citation>
    <scope>NUCLEOTIDE SEQUENCE [LARGE SCALE GENOMIC DNA]</scope>
    <source>
        <strain evidence="2">cv. Yunnan</strain>
    </source>
</reference>
<sequence length="98" mass="11389">MEINYINFMSSRIDGTSLSMRIPDFIRSLRWLGEKLIRLLNPGDDRMLQSRIAYLSLSIVTGGENLIRFLNPHDDAMLLSRVAYLCEQEYRSLSRDCC</sequence>
<dbReference type="EMBL" id="CM042029">
    <property type="protein sequence ID" value="KAI3793069.1"/>
    <property type="molecule type" value="Genomic_DNA"/>
</dbReference>
<evidence type="ECO:0000313" key="1">
    <source>
        <dbReference type="EMBL" id="KAI3793069.1"/>
    </source>
</evidence>
<comment type="caution">
    <text evidence="1">The sequence shown here is derived from an EMBL/GenBank/DDBJ whole genome shotgun (WGS) entry which is preliminary data.</text>
</comment>
<proteinExistence type="predicted"/>
<evidence type="ECO:0000313" key="2">
    <source>
        <dbReference type="Proteomes" id="UP001056120"/>
    </source>
</evidence>
<organism evidence="1 2">
    <name type="scientific">Smallanthus sonchifolius</name>
    <dbReference type="NCBI Taxonomy" id="185202"/>
    <lineage>
        <taxon>Eukaryota</taxon>
        <taxon>Viridiplantae</taxon>
        <taxon>Streptophyta</taxon>
        <taxon>Embryophyta</taxon>
        <taxon>Tracheophyta</taxon>
        <taxon>Spermatophyta</taxon>
        <taxon>Magnoliopsida</taxon>
        <taxon>eudicotyledons</taxon>
        <taxon>Gunneridae</taxon>
        <taxon>Pentapetalae</taxon>
        <taxon>asterids</taxon>
        <taxon>campanulids</taxon>
        <taxon>Asterales</taxon>
        <taxon>Asteraceae</taxon>
        <taxon>Asteroideae</taxon>
        <taxon>Heliantheae alliance</taxon>
        <taxon>Millerieae</taxon>
        <taxon>Smallanthus</taxon>
    </lineage>
</organism>
<name>A0ACB9HBH8_9ASTR</name>
<dbReference type="Proteomes" id="UP001056120">
    <property type="component" value="Linkage Group LG12"/>
</dbReference>
<gene>
    <name evidence="1" type="ORF">L1987_35682</name>
</gene>
<keyword evidence="2" id="KW-1185">Reference proteome</keyword>
<reference evidence="1 2" key="2">
    <citation type="journal article" date="2022" name="Mol. Ecol. Resour.">
        <title>The genomes of chicory, endive, great burdock and yacon provide insights into Asteraceae paleo-polyploidization history and plant inulin production.</title>
        <authorList>
            <person name="Fan W."/>
            <person name="Wang S."/>
            <person name="Wang H."/>
            <person name="Wang A."/>
            <person name="Jiang F."/>
            <person name="Liu H."/>
            <person name="Zhao H."/>
            <person name="Xu D."/>
            <person name="Zhang Y."/>
        </authorList>
    </citation>
    <scope>NUCLEOTIDE SEQUENCE [LARGE SCALE GENOMIC DNA]</scope>
    <source>
        <strain evidence="2">cv. Yunnan</strain>
        <tissue evidence="1">Leaves</tissue>
    </source>
</reference>
<accession>A0ACB9HBH8</accession>
<protein>
    <submittedName>
        <fullName evidence="1">Uncharacterized protein</fullName>
    </submittedName>
</protein>